<comment type="caution">
    <text evidence="1">The sequence shown here is derived from an EMBL/GenBank/DDBJ whole genome shotgun (WGS) entry which is preliminary data.</text>
</comment>
<sequence length="438" mass="48313">MSSGYEYIAIVTRDGIVIYPRKPMIKPGIVETNVTRIIPITFNINNPEDLAAEFDADPQLIAKPYTKDRASEYGGIKSTSKLLLLPVGQESEFESTSVSTSGTGISFGIAIIGLDPSWVREKIDNPSRAIPPRLSIMLAGPAFTGSNEKIDIGKKITLSRNGFRILINNFTGTVEIVKGSSVIACTSTAPNGCSDDVLPALGFWYYGSTGLGLRIRLNGFATYVAVFMRMASSHSQSPTGETSYYPYLYVGDVDGNGLNDIVFVTEDAYYGDRSMTNDKYRNDDLSDLSTTPLVLKLKRIGMELGSPDGSIDGRIYAGIALYLNLIFHDNSHPDTTQLEDIDRTDWVLRILLVDENGNEYVVREYKYQEICNYHKTLVTDFGNDNYFVKISQSIYVNLPSKGRYWIAVAFQDPYGGGPTNDADLTVGVEFIGAIPFLR</sequence>
<organism evidence="1">
    <name type="scientific">Ignisphaera aggregans</name>
    <dbReference type="NCBI Taxonomy" id="334771"/>
    <lineage>
        <taxon>Archaea</taxon>
        <taxon>Thermoproteota</taxon>
        <taxon>Thermoprotei</taxon>
        <taxon>Desulfurococcales</taxon>
        <taxon>Desulfurococcaceae</taxon>
        <taxon>Ignisphaera</taxon>
    </lineage>
</organism>
<evidence type="ECO:0000313" key="1">
    <source>
        <dbReference type="EMBL" id="HEW53457.1"/>
    </source>
</evidence>
<proteinExistence type="predicted"/>
<name>A0A7C2ZSC9_9CREN</name>
<protein>
    <submittedName>
        <fullName evidence="1">Uncharacterized protein</fullName>
    </submittedName>
</protein>
<dbReference type="AlphaFoldDB" id="A0A7C2ZSC9"/>
<dbReference type="EMBL" id="DSGT01000012">
    <property type="protein sequence ID" value="HEW53457.1"/>
    <property type="molecule type" value="Genomic_DNA"/>
</dbReference>
<accession>A0A7C2ZSC9</accession>
<reference evidence="1" key="1">
    <citation type="journal article" date="2020" name="mSystems">
        <title>Genome- and Community-Level Interaction Insights into Carbon Utilization and Element Cycling Functions of Hydrothermarchaeota in Hydrothermal Sediment.</title>
        <authorList>
            <person name="Zhou Z."/>
            <person name="Liu Y."/>
            <person name="Xu W."/>
            <person name="Pan J."/>
            <person name="Luo Z.H."/>
            <person name="Li M."/>
        </authorList>
    </citation>
    <scope>NUCLEOTIDE SEQUENCE [LARGE SCALE GENOMIC DNA]</scope>
    <source>
        <strain evidence="1">SpSt-16</strain>
    </source>
</reference>
<gene>
    <name evidence="1" type="ORF">ENO77_04795</name>
</gene>